<evidence type="ECO:0000256" key="3">
    <source>
        <dbReference type="ARBA" id="ARBA00008636"/>
    </source>
</evidence>
<dbReference type="InterPro" id="IPR005130">
    <property type="entry name" value="Ser_deHydtase-like_asu"/>
</dbReference>
<comment type="similarity">
    <text evidence="3 11">Belongs to the iron-sulfur dependent L-serine dehydratase family.</text>
</comment>
<evidence type="ECO:0000256" key="5">
    <source>
        <dbReference type="ARBA" id="ARBA00022485"/>
    </source>
</evidence>
<protein>
    <recommendedName>
        <fullName evidence="11">L-serine dehydratase</fullName>
        <ecNumber evidence="11">4.3.1.17</ecNumber>
    </recommendedName>
</protein>
<evidence type="ECO:0000256" key="6">
    <source>
        <dbReference type="ARBA" id="ARBA00022723"/>
    </source>
</evidence>
<keyword evidence="14" id="KW-1185">Reference proteome</keyword>
<dbReference type="Pfam" id="PF03313">
    <property type="entry name" value="SDH_alpha"/>
    <property type="match status" value="1"/>
</dbReference>
<keyword evidence="6 11" id="KW-0479">Metal-binding</keyword>
<dbReference type="InterPro" id="IPR004642">
    <property type="entry name" value="Ser_deHydtase_asu"/>
</dbReference>
<dbReference type="NCBIfam" id="TIGR00718">
    <property type="entry name" value="sda_alpha"/>
    <property type="match status" value="1"/>
</dbReference>
<feature type="domain" description="Serine dehydratase-like alpha subunit" evidence="12">
    <location>
        <begin position="17"/>
        <end position="276"/>
    </location>
</feature>
<comment type="caution">
    <text evidence="13">The sequence shown here is derived from an EMBL/GenBank/DDBJ whole genome shotgun (WGS) entry which is preliminary data.</text>
</comment>
<keyword evidence="8 11" id="KW-0411">Iron-sulfur</keyword>
<keyword evidence="4 11" id="KW-0312">Gluconeogenesis</keyword>
<evidence type="ECO:0000256" key="7">
    <source>
        <dbReference type="ARBA" id="ARBA00023004"/>
    </source>
</evidence>
<sequence>MKEISLCDMAARAEALGISLGELALRDEAQRSGTDAEQVLEQMTETWGVMRESVRAGLEKPRRSRGGMIGGEGILLKTYLGQSHSYCGESVLGAVSAALAVSCQNAAMGKIVAAPTAGASGILPGVLTMIAERDGKSEREIALALFTAAAVGLVISANASLSGAAGGCQAECGSGAAMAAAAAVELAGGTPRQACHAVAMTLKNQMGLVCDPVAGLVEVPCAKRNAAGAALALVSADMALAGIESVIPADEVIVAMGKVGRALPESLRETSKGGLAATPTGRQIADRLGGNLSKL</sequence>
<organism evidence="13 14">
    <name type="scientific">Feifania hominis</name>
    <dbReference type="NCBI Taxonomy" id="2763660"/>
    <lineage>
        <taxon>Bacteria</taxon>
        <taxon>Bacillati</taxon>
        <taxon>Bacillota</taxon>
        <taxon>Clostridia</taxon>
        <taxon>Eubacteriales</taxon>
        <taxon>Feifaniaceae</taxon>
        <taxon>Feifania</taxon>
    </lineage>
</organism>
<keyword evidence="5 11" id="KW-0004">4Fe-4S</keyword>
<evidence type="ECO:0000259" key="12">
    <source>
        <dbReference type="Pfam" id="PF03313"/>
    </source>
</evidence>
<dbReference type="GO" id="GO:0046872">
    <property type="term" value="F:metal ion binding"/>
    <property type="evidence" value="ECO:0007669"/>
    <property type="project" value="UniProtKB-KW"/>
</dbReference>
<dbReference type="RefSeq" id="WP_249299860.1">
    <property type="nucleotide sequence ID" value="NZ_JACRSP010000002.1"/>
</dbReference>
<dbReference type="PANTHER" id="PTHR30182">
    <property type="entry name" value="L-SERINE DEHYDRATASE"/>
    <property type="match status" value="1"/>
</dbReference>
<evidence type="ECO:0000256" key="10">
    <source>
        <dbReference type="ARBA" id="ARBA00049406"/>
    </source>
</evidence>
<evidence type="ECO:0000256" key="1">
    <source>
        <dbReference type="ARBA" id="ARBA00001966"/>
    </source>
</evidence>
<reference evidence="13" key="1">
    <citation type="submission" date="2020-08" db="EMBL/GenBank/DDBJ databases">
        <title>Genome public.</title>
        <authorList>
            <person name="Liu C."/>
            <person name="Sun Q."/>
        </authorList>
    </citation>
    <scope>NUCLEOTIDE SEQUENCE</scope>
    <source>
        <strain evidence="13">BX7</strain>
    </source>
</reference>
<keyword evidence="9 11" id="KW-0456">Lyase</keyword>
<name>A0A926DCK9_9FIRM</name>
<dbReference type="InterPro" id="IPR051318">
    <property type="entry name" value="Fe-S_L-Ser"/>
</dbReference>
<evidence type="ECO:0000313" key="13">
    <source>
        <dbReference type="EMBL" id="MBC8536108.1"/>
    </source>
</evidence>
<accession>A0A926DCK9</accession>
<comment type="pathway">
    <text evidence="2">Carbohydrate biosynthesis; gluconeogenesis.</text>
</comment>
<dbReference type="PANTHER" id="PTHR30182:SF1">
    <property type="entry name" value="L-SERINE DEHYDRATASE 1"/>
    <property type="match status" value="1"/>
</dbReference>
<dbReference type="AlphaFoldDB" id="A0A926DCK9"/>
<evidence type="ECO:0000256" key="8">
    <source>
        <dbReference type="ARBA" id="ARBA00023014"/>
    </source>
</evidence>
<evidence type="ECO:0000256" key="2">
    <source>
        <dbReference type="ARBA" id="ARBA00004742"/>
    </source>
</evidence>
<dbReference type="GO" id="GO:0003941">
    <property type="term" value="F:L-serine ammonia-lyase activity"/>
    <property type="evidence" value="ECO:0007669"/>
    <property type="project" value="UniProtKB-UniRule"/>
</dbReference>
<dbReference type="EC" id="4.3.1.17" evidence="11"/>
<dbReference type="EMBL" id="JACRSP010000002">
    <property type="protein sequence ID" value="MBC8536108.1"/>
    <property type="molecule type" value="Genomic_DNA"/>
</dbReference>
<dbReference type="GO" id="GO:0051539">
    <property type="term" value="F:4 iron, 4 sulfur cluster binding"/>
    <property type="evidence" value="ECO:0007669"/>
    <property type="project" value="UniProtKB-UniRule"/>
</dbReference>
<keyword evidence="7 11" id="KW-0408">Iron</keyword>
<evidence type="ECO:0000256" key="4">
    <source>
        <dbReference type="ARBA" id="ARBA00022432"/>
    </source>
</evidence>
<dbReference type="Proteomes" id="UP000620366">
    <property type="component" value="Unassembled WGS sequence"/>
</dbReference>
<evidence type="ECO:0000256" key="11">
    <source>
        <dbReference type="RuleBase" id="RU366059"/>
    </source>
</evidence>
<comment type="cofactor">
    <cofactor evidence="1 11">
        <name>[4Fe-4S] cluster</name>
        <dbReference type="ChEBI" id="CHEBI:49883"/>
    </cofactor>
</comment>
<comment type="catalytic activity">
    <reaction evidence="10 11">
        <text>L-serine = pyruvate + NH4(+)</text>
        <dbReference type="Rhea" id="RHEA:19169"/>
        <dbReference type="ChEBI" id="CHEBI:15361"/>
        <dbReference type="ChEBI" id="CHEBI:28938"/>
        <dbReference type="ChEBI" id="CHEBI:33384"/>
        <dbReference type="EC" id="4.3.1.17"/>
    </reaction>
</comment>
<proteinExistence type="inferred from homology"/>
<evidence type="ECO:0000313" key="14">
    <source>
        <dbReference type="Proteomes" id="UP000620366"/>
    </source>
</evidence>
<dbReference type="GO" id="GO:0006094">
    <property type="term" value="P:gluconeogenesis"/>
    <property type="evidence" value="ECO:0007669"/>
    <property type="project" value="UniProtKB-KW"/>
</dbReference>
<evidence type="ECO:0000256" key="9">
    <source>
        <dbReference type="ARBA" id="ARBA00023239"/>
    </source>
</evidence>
<gene>
    <name evidence="13" type="primary">sdaAA</name>
    <name evidence="13" type="ORF">H8695_05310</name>
</gene>